<dbReference type="InterPro" id="IPR016181">
    <property type="entry name" value="Acyl_CoA_acyltransferase"/>
</dbReference>
<gene>
    <name evidence="2" type="ORF">RM572_21210</name>
</gene>
<proteinExistence type="predicted"/>
<protein>
    <submittedName>
        <fullName evidence="2">GNAT family N-acetyltransferase</fullName>
    </submittedName>
</protein>
<dbReference type="SUPFAM" id="SSF55729">
    <property type="entry name" value="Acyl-CoA N-acyltransferases (Nat)"/>
    <property type="match status" value="1"/>
</dbReference>
<evidence type="ECO:0000259" key="1">
    <source>
        <dbReference type="PROSITE" id="PS51186"/>
    </source>
</evidence>
<dbReference type="RefSeq" id="WP_311674967.1">
    <property type="nucleotide sequence ID" value="NZ_JAVREQ010000021.1"/>
</dbReference>
<comment type="caution">
    <text evidence="2">The sequence shown here is derived from an EMBL/GenBank/DDBJ whole genome shotgun (WGS) entry which is preliminary data.</text>
</comment>
<dbReference type="PROSITE" id="PS51186">
    <property type="entry name" value="GNAT"/>
    <property type="match status" value="1"/>
</dbReference>
<organism evidence="2 3">
    <name type="scientific">Streptomyces hazeniae</name>
    <dbReference type="NCBI Taxonomy" id="3075538"/>
    <lineage>
        <taxon>Bacteria</taxon>
        <taxon>Bacillati</taxon>
        <taxon>Actinomycetota</taxon>
        <taxon>Actinomycetes</taxon>
        <taxon>Kitasatosporales</taxon>
        <taxon>Streptomycetaceae</taxon>
        <taxon>Streptomyces</taxon>
    </lineage>
</organism>
<keyword evidence="3" id="KW-1185">Reference proteome</keyword>
<feature type="domain" description="N-acetyltransferase" evidence="1">
    <location>
        <begin position="169"/>
        <end position="302"/>
    </location>
</feature>
<dbReference type="EMBL" id="JAVREQ010000021">
    <property type="protein sequence ID" value="MDT0381280.1"/>
    <property type="molecule type" value="Genomic_DNA"/>
</dbReference>
<dbReference type="Proteomes" id="UP001183414">
    <property type="component" value="Unassembled WGS sequence"/>
</dbReference>
<reference evidence="3" key="1">
    <citation type="submission" date="2023-07" db="EMBL/GenBank/DDBJ databases">
        <title>30 novel species of actinomycetes from the DSMZ collection.</title>
        <authorList>
            <person name="Nouioui I."/>
        </authorList>
    </citation>
    <scope>NUCLEOTIDE SEQUENCE [LARGE SCALE GENOMIC DNA]</scope>
    <source>
        <strain evidence="3">DSM 42041</strain>
    </source>
</reference>
<dbReference type="Gene3D" id="3.40.630.30">
    <property type="match status" value="1"/>
</dbReference>
<evidence type="ECO:0000313" key="3">
    <source>
        <dbReference type="Proteomes" id="UP001183414"/>
    </source>
</evidence>
<dbReference type="InterPro" id="IPR000182">
    <property type="entry name" value="GNAT_dom"/>
</dbReference>
<name>A0ABU2NX38_9ACTN</name>
<evidence type="ECO:0000313" key="2">
    <source>
        <dbReference type="EMBL" id="MDT0381280.1"/>
    </source>
</evidence>
<accession>A0ABU2NX38</accession>
<sequence>MTALVIRALVEDEARALFTSLSDPGLVGRPLLGRPYATHAEGGEYRPDWTWVALRDGVVVARAALWGAPGDDEPKVLDWFDFAPGEREAGVRLLRAMPHREYEIMLPPGWRDDPAVRAAAEERIDAAREAGYRPLVERFRYLWTPACGLPERPGRLVFRPEPDDEVILDVLRGVEQGSLDAHARALLDTDGVEAAARDELEFLHWMPSPRDWWRVACTPDGETVGLQIPGRNPNGPVVGFIGVVAGQRGHGYAYDLLVECTHQLVGEGAREIAAATDLGNAPMAAHFARAGYPVVQHRYCMS</sequence>